<keyword evidence="3 12" id="KW-0479">Metal-binding</keyword>
<dbReference type="InterPro" id="IPR014183">
    <property type="entry name" value="ADH_3"/>
</dbReference>
<sequence length="384" mass="40925">MSTAGKPITCKAAVAWEAGKELSIEEVEVAPPKAHEVRIQIYYTGVCHTDAYTLSGKDPEGAFPIILGHEGSGIVESVGEGVTNVKVGDTVVALYTPECKECKFCKSGKTNLCGKIRETQGKGVMPDGTTRFKCKGKDILHFMGTSTFSQYTVVADISVVAVTDKAPMEKTCLLGCGITTGYGAATITAGRGGIEKGANVAVFGVGCVGLSIIQGVVKNGAGKIIAVDTNSGKKPWAEKFGATDFINPTKDLKKDETIQQRLISMTDGGCDYTFDCTGNVQVMRSALESCHKGWGESIIIGVAAAGQEISTRPFQLVTGRVWKGCAFGGVKGRSQLPKLVDDYLNGKLKVDEFVTHRETLEGINKAFEDMHKGDCIRCVVDMRK</sequence>
<dbReference type="GO" id="GO:0005829">
    <property type="term" value="C:cytosol"/>
    <property type="evidence" value="ECO:0007669"/>
    <property type="project" value="TreeGrafter"/>
</dbReference>
<evidence type="ECO:0000256" key="9">
    <source>
        <dbReference type="ARBA" id="ARBA00048110"/>
    </source>
</evidence>
<dbReference type="SUPFAM" id="SSF50129">
    <property type="entry name" value="GroES-like"/>
    <property type="match status" value="2"/>
</dbReference>
<evidence type="ECO:0000256" key="2">
    <source>
        <dbReference type="ARBA" id="ARBA00010902"/>
    </source>
</evidence>
<evidence type="ECO:0000256" key="7">
    <source>
        <dbReference type="ARBA" id="ARBA00047793"/>
    </source>
</evidence>
<name>A0A6A7BRX4_9PEZI</name>
<comment type="catalytic activity">
    <reaction evidence="10">
        <text>a secondary alcohol + NAD(+) = a ketone + NADH + H(+)</text>
        <dbReference type="Rhea" id="RHEA:10740"/>
        <dbReference type="ChEBI" id="CHEBI:15378"/>
        <dbReference type="ChEBI" id="CHEBI:17087"/>
        <dbReference type="ChEBI" id="CHEBI:35681"/>
        <dbReference type="ChEBI" id="CHEBI:57540"/>
        <dbReference type="ChEBI" id="CHEBI:57945"/>
        <dbReference type="EC" id="1.1.1.1"/>
    </reaction>
</comment>
<dbReference type="InterPro" id="IPR011032">
    <property type="entry name" value="GroES-like_sf"/>
</dbReference>
<dbReference type="InterPro" id="IPR013149">
    <property type="entry name" value="ADH-like_C"/>
</dbReference>
<evidence type="ECO:0000256" key="5">
    <source>
        <dbReference type="ARBA" id="ARBA00023002"/>
    </source>
</evidence>
<dbReference type="EMBL" id="MU006042">
    <property type="protein sequence ID" value="KAF2857449.1"/>
    <property type="molecule type" value="Genomic_DNA"/>
</dbReference>
<dbReference type="Gene3D" id="3.90.180.10">
    <property type="entry name" value="Medium-chain alcohol dehydrogenases, catalytic domain"/>
    <property type="match status" value="1"/>
</dbReference>
<dbReference type="NCBIfam" id="TIGR02818">
    <property type="entry name" value="adh_III_F_hyde"/>
    <property type="match status" value="1"/>
</dbReference>
<gene>
    <name evidence="15" type="ORF">K470DRAFT_260790</name>
</gene>
<dbReference type="PANTHER" id="PTHR43880:SF12">
    <property type="entry name" value="ALCOHOL DEHYDROGENASE CLASS-3"/>
    <property type="match status" value="1"/>
</dbReference>
<evidence type="ECO:0000256" key="4">
    <source>
        <dbReference type="ARBA" id="ARBA00022833"/>
    </source>
</evidence>
<keyword evidence="5 12" id="KW-0560">Oxidoreductase</keyword>
<keyword evidence="4 12" id="KW-0862">Zinc</keyword>
<feature type="domain" description="Alcohol dehydrogenase-like N-terminal" evidence="14">
    <location>
        <begin position="34"/>
        <end position="161"/>
    </location>
</feature>
<dbReference type="GO" id="GO:0046294">
    <property type="term" value="P:formaldehyde catabolic process"/>
    <property type="evidence" value="ECO:0007669"/>
    <property type="project" value="InterPro"/>
</dbReference>
<dbReference type="OrthoDB" id="417550at2759"/>
<accession>A0A6A7BRX4</accession>
<dbReference type="PROSITE" id="PS00059">
    <property type="entry name" value="ADH_ZINC"/>
    <property type="match status" value="1"/>
</dbReference>
<evidence type="ECO:0000313" key="16">
    <source>
        <dbReference type="Proteomes" id="UP000799421"/>
    </source>
</evidence>
<evidence type="ECO:0000259" key="13">
    <source>
        <dbReference type="Pfam" id="PF00107"/>
    </source>
</evidence>
<dbReference type="Proteomes" id="UP000799421">
    <property type="component" value="Unassembled WGS sequence"/>
</dbReference>
<evidence type="ECO:0000256" key="1">
    <source>
        <dbReference type="ARBA" id="ARBA00001947"/>
    </source>
</evidence>
<dbReference type="Pfam" id="PF08240">
    <property type="entry name" value="ADH_N"/>
    <property type="match status" value="1"/>
</dbReference>
<keyword evidence="16" id="KW-1185">Reference proteome</keyword>
<evidence type="ECO:0000313" key="15">
    <source>
        <dbReference type="EMBL" id="KAF2857449.1"/>
    </source>
</evidence>
<comment type="catalytic activity">
    <reaction evidence="7">
        <text>S-(hydroxymethyl)glutathione + NADP(+) = S-formylglutathione + NADPH + H(+)</text>
        <dbReference type="Rhea" id="RHEA:19981"/>
        <dbReference type="ChEBI" id="CHEBI:15378"/>
        <dbReference type="ChEBI" id="CHEBI:57688"/>
        <dbReference type="ChEBI" id="CHEBI:57783"/>
        <dbReference type="ChEBI" id="CHEBI:58349"/>
        <dbReference type="ChEBI" id="CHEBI:58758"/>
        <dbReference type="EC" id="1.1.1.284"/>
    </reaction>
</comment>
<evidence type="ECO:0000256" key="12">
    <source>
        <dbReference type="RuleBase" id="RU362016"/>
    </source>
</evidence>
<comment type="cofactor">
    <cofactor evidence="1 12">
        <name>Zn(2+)</name>
        <dbReference type="ChEBI" id="CHEBI:29105"/>
    </cofactor>
</comment>
<dbReference type="GO" id="GO:0008270">
    <property type="term" value="F:zinc ion binding"/>
    <property type="evidence" value="ECO:0007669"/>
    <property type="project" value="InterPro"/>
</dbReference>
<dbReference type="Pfam" id="PF00107">
    <property type="entry name" value="ADH_zinc_N"/>
    <property type="match status" value="1"/>
</dbReference>
<proteinExistence type="inferred from homology"/>
<dbReference type="FunFam" id="3.90.180.10:FF:000001">
    <property type="entry name" value="S-(hydroxymethyl)glutathione dehydrogenase"/>
    <property type="match status" value="1"/>
</dbReference>
<comment type="catalytic activity">
    <reaction evidence="9 12">
        <text>S-(hydroxymethyl)glutathione + NAD(+) = S-formylglutathione + NADH + H(+)</text>
        <dbReference type="Rhea" id="RHEA:19985"/>
        <dbReference type="ChEBI" id="CHEBI:15378"/>
        <dbReference type="ChEBI" id="CHEBI:57540"/>
        <dbReference type="ChEBI" id="CHEBI:57688"/>
        <dbReference type="ChEBI" id="CHEBI:57945"/>
        <dbReference type="ChEBI" id="CHEBI:58758"/>
        <dbReference type="EC" id="1.1.1.284"/>
    </reaction>
</comment>
<comment type="similarity">
    <text evidence="2 12">Belongs to the zinc-containing alcohol dehydrogenase family. Class-III subfamily.</text>
</comment>
<evidence type="ECO:0000259" key="14">
    <source>
        <dbReference type="Pfam" id="PF08240"/>
    </source>
</evidence>
<dbReference type="CDD" id="cd08300">
    <property type="entry name" value="alcohol_DH_class_III"/>
    <property type="match status" value="1"/>
</dbReference>
<dbReference type="InterPro" id="IPR002328">
    <property type="entry name" value="ADH_Zn_CS"/>
</dbReference>
<evidence type="ECO:0000256" key="10">
    <source>
        <dbReference type="ARBA" id="ARBA00049164"/>
    </source>
</evidence>
<dbReference type="FunFam" id="3.40.50.720:FF:000003">
    <property type="entry name" value="S-(hydroxymethyl)glutathione dehydrogenase"/>
    <property type="match status" value="1"/>
</dbReference>
<dbReference type="EC" id="1.1.1.284" evidence="12"/>
<comment type="catalytic activity">
    <reaction evidence="8">
        <text>S-nitrosoglutathione + NADH + H(+) = S-(hydroxysulfenamide)glutathione + NAD(+)</text>
        <dbReference type="Rhea" id="RHEA:78371"/>
        <dbReference type="ChEBI" id="CHEBI:15378"/>
        <dbReference type="ChEBI" id="CHEBI:57540"/>
        <dbReference type="ChEBI" id="CHEBI:57945"/>
        <dbReference type="ChEBI" id="CHEBI:145544"/>
        <dbReference type="ChEBI" id="CHEBI:229723"/>
    </reaction>
</comment>
<dbReference type="AlphaFoldDB" id="A0A6A7BRX4"/>
<evidence type="ECO:0000256" key="11">
    <source>
        <dbReference type="ARBA" id="ARBA00049243"/>
    </source>
</evidence>
<evidence type="ECO:0000256" key="8">
    <source>
        <dbReference type="ARBA" id="ARBA00047901"/>
    </source>
</evidence>
<dbReference type="PANTHER" id="PTHR43880">
    <property type="entry name" value="ALCOHOL DEHYDROGENASE"/>
    <property type="match status" value="1"/>
</dbReference>
<evidence type="ECO:0000256" key="3">
    <source>
        <dbReference type="ARBA" id="ARBA00022723"/>
    </source>
</evidence>
<dbReference type="InterPro" id="IPR013154">
    <property type="entry name" value="ADH-like_N"/>
</dbReference>
<dbReference type="GO" id="GO:0051903">
    <property type="term" value="F:S-(hydroxymethyl)glutathione dehydrogenase [NAD(P)+] activity"/>
    <property type="evidence" value="ECO:0007669"/>
    <property type="project" value="UniProtKB-EC"/>
</dbReference>
<dbReference type="InterPro" id="IPR036291">
    <property type="entry name" value="NAD(P)-bd_dom_sf"/>
</dbReference>
<keyword evidence="6 12" id="KW-0520">NAD</keyword>
<organism evidence="15 16">
    <name type="scientific">Piedraia hortae CBS 480.64</name>
    <dbReference type="NCBI Taxonomy" id="1314780"/>
    <lineage>
        <taxon>Eukaryota</taxon>
        <taxon>Fungi</taxon>
        <taxon>Dikarya</taxon>
        <taxon>Ascomycota</taxon>
        <taxon>Pezizomycotina</taxon>
        <taxon>Dothideomycetes</taxon>
        <taxon>Dothideomycetidae</taxon>
        <taxon>Capnodiales</taxon>
        <taxon>Piedraiaceae</taxon>
        <taxon>Piedraia</taxon>
    </lineage>
</organism>
<feature type="domain" description="Alcohol dehydrogenase-like C-terminal" evidence="13">
    <location>
        <begin position="208"/>
        <end position="341"/>
    </location>
</feature>
<dbReference type="GO" id="GO:0004022">
    <property type="term" value="F:alcohol dehydrogenase (NAD+) activity"/>
    <property type="evidence" value="ECO:0007669"/>
    <property type="project" value="UniProtKB-EC"/>
</dbReference>
<evidence type="ECO:0000256" key="6">
    <source>
        <dbReference type="ARBA" id="ARBA00023027"/>
    </source>
</evidence>
<dbReference type="Gene3D" id="3.40.50.720">
    <property type="entry name" value="NAD(P)-binding Rossmann-like Domain"/>
    <property type="match status" value="1"/>
</dbReference>
<reference evidence="15" key="1">
    <citation type="journal article" date="2020" name="Stud. Mycol.">
        <title>101 Dothideomycetes genomes: a test case for predicting lifestyles and emergence of pathogens.</title>
        <authorList>
            <person name="Haridas S."/>
            <person name="Albert R."/>
            <person name="Binder M."/>
            <person name="Bloem J."/>
            <person name="Labutti K."/>
            <person name="Salamov A."/>
            <person name="Andreopoulos B."/>
            <person name="Baker S."/>
            <person name="Barry K."/>
            <person name="Bills G."/>
            <person name="Bluhm B."/>
            <person name="Cannon C."/>
            <person name="Castanera R."/>
            <person name="Culley D."/>
            <person name="Daum C."/>
            <person name="Ezra D."/>
            <person name="Gonzalez J."/>
            <person name="Henrissat B."/>
            <person name="Kuo A."/>
            <person name="Liang C."/>
            <person name="Lipzen A."/>
            <person name="Lutzoni F."/>
            <person name="Magnuson J."/>
            <person name="Mondo S."/>
            <person name="Nolan M."/>
            <person name="Ohm R."/>
            <person name="Pangilinan J."/>
            <person name="Park H.-J."/>
            <person name="Ramirez L."/>
            <person name="Alfaro M."/>
            <person name="Sun H."/>
            <person name="Tritt A."/>
            <person name="Yoshinaga Y."/>
            <person name="Zwiers L.-H."/>
            <person name="Turgeon B."/>
            <person name="Goodwin S."/>
            <person name="Spatafora J."/>
            <person name="Crous P."/>
            <person name="Grigoriev I."/>
        </authorList>
    </citation>
    <scope>NUCLEOTIDE SEQUENCE</scope>
    <source>
        <strain evidence="15">CBS 480.64</strain>
    </source>
</reference>
<protein>
    <recommendedName>
        <fullName evidence="12">S-(hydroxymethyl)glutathione dehydrogenase</fullName>
        <ecNumber evidence="12">1.1.1.284</ecNumber>
    </recommendedName>
</protein>
<comment type="catalytic activity">
    <reaction evidence="11">
        <text>a primary alcohol + NAD(+) = an aldehyde + NADH + H(+)</text>
        <dbReference type="Rhea" id="RHEA:10736"/>
        <dbReference type="ChEBI" id="CHEBI:15378"/>
        <dbReference type="ChEBI" id="CHEBI:15734"/>
        <dbReference type="ChEBI" id="CHEBI:17478"/>
        <dbReference type="ChEBI" id="CHEBI:57540"/>
        <dbReference type="ChEBI" id="CHEBI:57945"/>
        <dbReference type="EC" id="1.1.1.1"/>
    </reaction>
</comment>
<dbReference type="SUPFAM" id="SSF51735">
    <property type="entry name" value="NAD(P)-binding Rossmann-fold domains"/>
    <property type="match status" value="1"/>
</dbReference>